<accession>A0A8S5RSQ2</accession>
<dbReference type="EMBL" id="BK057795">
    <property type="protein sequence ID" value="DAE92196.1"/>
    <property type="molecule type" value="Genomic_DNA"/>
</dbReference>
<reference evidence="1" key="1">
    <citation type="journal article" date="2021" name="Proc. Natl. Acad. Sci. U.S.A.">
        <title>A Catalog of Tens of Thousands of Viruses from Human Metagenomes Reveals Hidden Associations with Chronic Diseases.</title>
        <authorList>
            <person name="Tisza M.J."/>
            <person name="Buck C.B."/>
        </authorList>
    </citation>
    <scope>NUCLEOTIDE SEQUENCE</scope>
    <source>
        <strain evidence="1">CtES717</strain>
    </source>
</reference>
<proteinExistence type="predicted"/>
<protein>
    <submittedName>
        <fullName evidence="1">Transcriptional regulator</fullName>
    </submittedName>
</protein>
<evidence type="ECO:0000313" key="1">
    <source>
        <dbReference type="EMBL" id="DAE92196.1"/>
    </source>
</evidence>
<name>A0A8S5RSQ2_9CAUD</name>
<sequence>MEEQILREQQRTNELLETILNTKQSNLPKLLYAKEIAENYRVNVNTATQFCKKYGTNFGGYCIELEKFKEILQTKGMQIFN</sequence>
<organism evidence="1">
    <name type="scientific">Siphoviridae sp. ctES717</name>
    <dbReference type="NCBI Taxonomy" id="2827564"/>
    <lineage>
        <taxon>Viruses</taxon>
        <taxon>Duplodnaviria</taxon>
        <taxon>Heunggongvirae</taxon>
        <taxon>Uroviricota</taxon>
        <taxon>Caudoviricetes</taxon>
    </lineage>
</organism>